<proteinExistence type="predicted"/>
<dbReference type="RefSeq" id="WP_022769269.1">
    <property type="nucleotide sequence ID" value="NC_022575.1"/>
</dbReference>
<organism evidence="2 3">
    <name type="scientific">Mycoplasma parvum str. Indiana</name>
    <dbReference type="NCBI Taxonomy" id="1403316"/>
    <lineage>
        <taxon>Bacteria</taxon>
        <taxon>Bacillati</taxon>
        <taxon>Mycoplasmatota</taxon>
        <taxon>Mollicutes</taxon>
        <taxon>Mycoplasmataceae</taxon>
        <taxon>Mycoplasma</taxon>
    </lineage>
</organism>
<dbReference type="Proteomes" id="UP000017119">
    <property type="component" value="Chromosome"/>
</dbReference>
<evidence type="ECO:0000313" key="2">
    <source>
        <dbReference type="EMBL" id="AGX88962.1"/>
    </source>
</evidence>
<accession>U5NC26</accession>
<dbReference type="EMBL" id="CP006771">
    <property type="protein sequence ID" value="AGX88962.1"/>
    <property type="molecule type" value="Genomic_DNA"/>
</dbReference>
<dbReference type="PATRIC" id="fig|1403316.3.peg.173"/>
<feature type="compositionally biased region" description="Basic and acidic residues" evidence="1">
    <location>
        <begin position="90"/>
        <end position="105"/>
    </location>
</feature>
<dbReference type="HOGENOM" id="CLU_771218_0_0_14"/>
<evidence type="ECO:0000313" key="3">
    <source>
        <dbReference type="Proteomes" id="UP000017119"/>
    </source>
</evidence>
<dbReference type="AlphaFoldDB" id="U5NC26"/>
<reference evidence="2 3" key="1">
    <citation type="journal article" date="2013" name="Genome Announc.">
        <title>Genome Sequence of Mycoplasma parvum (Formerly Eperythrozoon parvum), a Diminutive Hemoplasma of the Pig.</title>
        <authorList>
            <person name="do Nascimento N.C."/>
            <person name="Dos Santos A.P."/>
            <person name="Chu Y."/>
            <person name="Guimaraes A.M."/>
            <person name="Pagliaro A."/>
            <person name="Messick J.B."/>
        </authorList>
    </citation>
    <scope>NUCLEOTIDE SEQUENCE [LARGE SCALE GENOMIC DNA]</scope>
    <source>
        <strain evidence="2 3">Indiana</strain>
    </source>
</reference>
<dbReference type="KEGG" id="mpv:PRV_00985"/>
<evidence type="ECO:0000256" key="1">
    <source>
        <dbReference type="SAM" id="MobiDB-lite"/>
    </source>
</evidence>
<name>U5NC26_9MOLU</name>
<feature type="region of interest" description="Disordered" evidence="1">
    <location>
        <begin position="90"/>
        <end position="114"/>
    </location>
</feature>
<dbReference type="STRING" id="1403316.PRV_00985"/>
<protein>
    <submittedName>
        <fullName evidence="2">Uncharacterized protein</fullName>
    </submittedName>
</protein>
<gene>
    <name evidence="2" type="ORF">PRV_00985</name>
</gene>
<keyword evidence="3" id="KW-1185">Reference proteome</keyword>
<sequence length="293" mass="34511">MKVDKESFKEESLTINSTQNLQLNEVNLNEKEKSEKLRGTVSQLVIEMDKETDTIQIQKEQQEEFSKVSSELKQYESSFQNASKVLKPSIDYERSRSRSRRDEHSAQTSEVGQLSKQEKKSVSIYYQKYINLKNKKEEFTGRLEKIKKGIRDSKNGPKIQTKNEDQRILNAIKNIEWDSKDNIEFEKFIQNNRKYWDSGNPYGSLLTLEQWNSIVEVFKDTVKKIRDIETNGTNRFCSLVAMIFRMSEHCFQNRNELKQQKEILKKLISLAIGNKLLQEMELISKEDIKNFEN</sequence>